<dbReference type="SUPFAM" id="SSF47336">
    <property type="entry name" value="ACP-like"/>
    <property type="match status" value="2"/>
</dbReference>
<dbReference type="GO" id="GO:0005737">
    <property type="term" value="C:cytoplasm"/>
    <property type="evidence" value="ECO:0007669"/>
    <property type="project" value="TreeGrafter"/>
</dbReference>
<dbReference type="InterPro" id="IPR020845">
    <property type="entry name" value="AMP-binding_CS"/>
</dbReference>
<dbReference type="Proteomes" id="UP000297245">
    <property type="component" value="Unassembled WGS sequence"/>
</dbReference>
<dbReference type="Gene3D" id="3.30.559.10">
    <property type="entry name" value="Chloramphenicol acetyltransferase-like domain"/>
    <property type="match status" value="1"/>
</dbReference>
<keyword evidence="7" id="KW-1185">Reference proteome</keyword>
<dbReference type="CDD" id="cd02440">
    <property type="entry name" value="AdoMet_MTases"/>
    <property type="match status" value="1"/>
</dbReference>
<dbReference type="Gene3D" id="3.30.559.30">
    <property type="entry name" value="Nonribosomal peptide synthetase, condensation domain"/>
    <property type="match status" value="1"/>
</dbReference>
<evidence type="ECO:0000256" key="4">
    <source>
        <dbReference type="ARBA" id="ARBA00023268"/>
    </source>
</evidence>
<keyword evidence="4" id="KW-0511">Multifunctional enzyme</keyword>
<dbReference type="OrthoDB" id="408177at2759"/>
<dbReference type="InterPro" id="IPR036736">
    <property type="entry name" value="ACP-like_sf"/>
</dbReference>
<dbReference type="Gene3D" id="1.10.1200.10">
    <property type="entry name" value="ACP-like"/>
    <property type="match status" value="1"/>
</dbReference>
<dbReference type="InterPro" id="IPR009081">
    <property type="entry name" value="PP-bd_ACP"/>
</dbReference>
<dbReference type="Gene3D" id="3.40.50.150">
    <property type="entry name" value="Vaccinia Virus protein VP39"/>
    <property type="match status" value="1"/>
</dbReference>
<dbReference type="Pfam" id="PF00501">
    <property type="entry name" value="AMP-binding"/>
    <property type="match status" value="2"/>
</dbReference>
<dbReference type="InterPro" id="IPR001031">
    <property type="entry name" value="Thioesterase"/>
</dbReference>
<dbReference type="SMART" id="SM00823">
    <property type="entry name" value="PKS_PP"/>
    <property type="match status" value="2"/>
</dbReference>
<keyword evidence="2" id="KW-0597">Phosphoprotein</keyword>
<dbReference type="Pfam" id="PF00550">
    <property type="entry name" value="PP-binding"/>
    <property type="match status" value="2"/>
</dbReference>
<dbReference type="PROSITE" id="PS00455">
    <property type="entry name" value="AMP_BINDING"/>
    <property type="match status" value="2"/>
</dbReference>
<dbReference type="SUPFAM" id="SSF52777">
    <property type="entry name" value="CoA-dependent acyltransferases"/>
    <property type="match status" value="2"/>
</dbReference>
<proteinExistence type="predicted"/>
<accession>A0A4S8KYV1</accession>
<dbReference type="SUPFAM" id="SSF53474">
    <property type="entry name" value="alpha/beta-Hydrolases"/>
    <property type="match status" value="1"/>
</dbReference>
<dbReference type="CDD" id="cd19531">
    <property type="entry name" value="LCL_NRPS-like"/>
    <property type="match status" value="1"/>
</dbReference>
<gene>
    <name evidence="6" type="ORF">K435DRAFT_844807</name>
</gene>
<name>A0A4S8KYV1_DENBC</name>
<dbReference type="Gene3D" id="3.40.50.12780">
    <property type="entry name" value="N-terminal domain of ligase-like"/>
    <property type="match status" value="2"/>
</dbReference>
<dbReference type="EMBL" id="ML179827">
    <property type="protein sequence ID" value="THU81226.1"/>
    <property type="molecule type" value="Genomic_DNA"/>
</dbReference>
<evidence type="ECO:0000256" key="2">
    <source>
        <dbReference type="ARBA" id="ARBA00022553"/>
    </source>
</evidence>
<keyword evidence="1" id="KW-0596">Phosphopantetheine</keyword>
<dbReference type="SUPFAM" id="SSF56801">
    <property type="entry name" value="Acetyl-CoA synthetase-like"/>
    <property type="match status" value="2"/>
</dbReference>
<evidence type="ECO:0000256" key="1">
    <source>
        <dbReference type="ARBA" id="ARBA00022450"/>
    </source>
</evidence>
<dbReference type="InterPro" id="IPR023213">
    <property type="entry name" value="CAT-like_dom_sf"/>
</dbReference>
<dbReference type="Gene3D" id="3.30.300.30">
    <property type="match status" value="3"/>
</dbReference>
<evidence type="ECO:0000259" key="5">
    <source>
        <dbReference type="PROSITE" id="PS50075"/>
    </source>
</evidence>
<organism evidence="6 7">
    <name type="scientific">Dendrothele bispora (strain CBS 962.96)</name>
    <dbReference type="NCBI Taxonomy" id="1314807"/>
    <lineage>
        <taxon>Eukaryota</taxon>
        <taxon>Fungi</taxon>
        <taxon>Dikarya</taxon>
        <taxon>Basidiomycota</taxon>
        <taxon>Agaricomycotina</taxon>
        <taxon>Agaricomycetes</taxon>
        <taxon>Agaricomycetidae</taxon>
        <taxon>Agaricales</taxon>
        <taxon>Agaricales incertae sedis</taxon>
        <taxon>Dendrothele</taxon>
    </lineage>
</organism>
<dbReference type="PROSITE" id="PS50075">
    <property type="entry name" value="CARRIER"/>
    <property type="match status" value="2"/>
</dbReference>
<dbReference type="Pfam" id="PF00975">
    <property type="entry name" value="Thioesterase"/>
    <property type="match status" value="1"/>
</dbReference>
<feature type="domain" description="Carrier" evidence="5">
    <location>
        <begin position="770"/>
        <end position="847"/>
    </location>
</feature>
<dbReference type="Pfam" id="PF13649">
    <property type="entry name" value="Methyltransf_25"/>
    <property type="match status" value="1"/>
</dbReference>
<dbReference type="InterPro" id="IPR020806">
    <property type="entry name" value="PKS_PP-bd"/>
</dbReference>
<dbReference type="PANTHER" id="PTHR45527:SF1">
    <property type="entry name" value="FATTY ACID SYNTHASE"/>
    <property type="match status" value="1"/>
</dbReference>
<dbReference type="InterPro" id="IPR000873">
    <property type="entry name" value="AMP-dep_synth/lig_dom"/>
</dbReference>
<dbReference type="GO" id="GO:0044550">
    <property type="term" value="P:secondary metabolite biosynthetic process"/>
    <property type="evidence" value="ECO:0007669"/>
    <property type="project" value="TreeGrafter"/>
</dbReference>
<dbReference type="Pfam" id="PF00668">
    <property type="entry name" value="Condensation"/>
    <property type="match status" value="1"/>
</dbReference>
<dbReference type="CDD" id="cd05930">
    <property type="entry name" value="A_NRPS"/>
    <property type="match status" value="2"/>
</dbReference>
<evidence type="ECO:0000256" key="3">
    <source>
        <dbReference type="ARBA" id="ARBA00022598"/>
    </source>
</evidence>
<dbReference type="InterPro" id="IPR042099">
    <property type="entry name" value="ANL_N_sf"/>
</dbReference>
<dbReference type="GO" id="GO:0031177">
    <property type="term" value="F:phosphopantetheine binding"/>
    <property type="evidence" value="ECO:0007669"/>
    <property type="project" value="InterPro"/>
</dbReference>
<dbReference type="InterPro" id="IPR001242">
    <property type="entry name" value="Condensation_dom"/>
</dbReference>
<sequence length="2570" mass="284434">MSDIATLNLDNGPRIKPVISFTSTFPFDRTVANASQVATEQSVFEDVISVHGEPVLFNSNGIHSALYGMPAKKILALILCITLQRVTGWSDGELALKQPDAEQLAVLTFSIDSETTFIRLLDQVEFVQVRTAEVPPTIPLLATIGSDGPGSKHATVDSRITSLCDWNIFVKKDASIGCKISFDKDVFDESTVTMFCSVYARVAAAVFKDPFRQLTKIPLLTTHDLQHPSRSFELRANSQPISFLSMGEMFRHSAAQFPNDVAVVNGDGSMSFTFRDVDAMSDSLAAWLLLQGFGGDKETIIGVWQTRSSMLVITYLGCLKAGCAYMPIEMTLPQARVSSMLVQTRCSLVLCYQPSKVFPCSEYVNNVVDMHSLDLHRGLNGVQLPKITNDRLSNIVFTSGTTGVPKAIMIQHSCLLNYVQSEYDTIKRGDRTAVLLSIAFDVSSGEIWYPLMRSATLVMFMQQSSSSNMDFQQLSKFLLEQKINSFMTPVAVVRGLIDVGFFDQDLLDLKHVSVCGEAVHLDLLGKIRSRHPQLPVTNCYGPSECTIYATTYDVAVGYNRANVPIGLPLENITAVVVDDDLFPVPRGVCGELVFFGSCLARGYMGNSAATNASFIHLSDDHPCGPQRIYRSGDLVRTNSDGLLEFLRRRDESQVKVRGYRMELSEVEVAANSHPEVISSVAVICRRSDGDDRLVLYLKASSKAFQRLTQSVEEHLASTLPIYMVPSMIIPVDDYASTTSGKIDRRRMASADYVDSAMENSFTAELSNGQDAMTEQEKAIAGIFSDILAIPESRIGLNSNLFELGGHSLLAVRILGGIQRSFGVQLSMSAFFDDPSVANVVHLLRVSASEGTPKAFQQLSRLNQDSAVFLASRAQRRLWLEETMNPGLSRYNGGFQESLHGSLDVQALRSALISILKRHEALRTTFYMQDGLLFQEIKEVPENFVRVIDLGDNSQQILDLDSFLEAEFSRPFDLGRELPVRIVVLTHSDSQHYLSFVMHHICMDGWSLRIIKQELAALYNAVVKQSPTTLPHLPIRYADFSVWQNKQLDGALLHEQLHFWSQNLQGSHALEMRTDFRRPETFSGRAEELSFVFTAEVVGALKALAGQHGASLHVILLAAFRAALYRITGDEDGNIGCVNANRSYTELEGIVGFFVNLQAIRIPIDANTDISAIISITKRVAQEALKHSDVPFDEVVASVSPKREAARHPLVQIMFVLQEFSGTLDNSSEPSLEGTRAEELRRASTRLDLSVHLIPAMGQLKGYLNYNPDLFEAGSILQLVNIFKSTISAMLTTQSSTQLSKLSLASDAELTSVLEWGRGSRILVPPQSLVDLFRESVRQNEALLAVKDDVESLTYSELDQESDSIASWLVSRQALQTQSVVGVWIGRSALLVKAYLGCLKAGMAYLPLDKALPTDRIRTMLQVSGCRFVLSSGAFPLSREIPSVDLQHRKEILTSQCVELPMVPANFLSNIMFTSGSTGVPKGIMIEHRGMVNLCGPETTDWPGKLKNGLTTGVNFDPSGFQIFTTLLTGSELHILQDTCFFDPLRYREYLMKSGVQRVYMTPSVLAVLLEDNDEWLTQTSLSVLMLGGEKLDPYDIVRCQRQLPSLRVISSYGPAEATIRSARYSIDFNSFNARALRVPIGTPEPNTCLHILDDDLKPVPPGVLGQIVLSGAQISRGYINNEAMNRESFTGALYLTGDLGYWSSDGLAHFVGRKDLQLKLRGQRLEAGEIEAAINQHSQVQQSAVALVSSELGDNLTAYIQLKDDKTSAENDLLDLWDTQYNKTNLLESIQDEDAGHDFANWISMWTGERISFVEMESWLEDTLHHIGARDSDRILEIGVGTGQIALNLIDRVDSYIGTDISLPALEYIGRQVRDRGLSDKLQLHKCGAHQLEEVITGSFASLVIVNSVTQYFPSASYFIEVLKSLVRSVAVGGRIFVGDVRSFSLIQFHDLERALATLESSASLDDIKEAMKRFGKVQSELLLDPAFFHQLRDIMPEVAHVEIIPKTFEYRNELSRYRYNVVLHIHKAPPIIVPETSVDCLEGKLSFASLRRRLTKPHQESFEIRNILVEDLRPIQHLLDVLNSSDKTTPFRDNIRRSSTFSSTPFELTQLGNEEGWTVFLDYTIQGPGSQNFLNVIFARSPTPGAVAKFSLKPGLNRPDTFNIPYVMPKGNSQAVESIEEHLQKLLPAFMIPSRILVLDRLPLNASGKLDRKLLASPDFMKTNETGSSSTCVDSDNDLTELEASVLQIFAQTLNRRAGSLSIKDDFFTLGGHSLLAASFVIALQRELSLKLSMTDFFRRPTVEGVVSAISKAISSDASTPKSSKDAIETLKSTITFDAPVSNAGGTTLFLFPEATGTAIVYRSSFEAIGTNIVAFGDMTWGEDFSPAEHSIKVMAARYVKEIRARQPQGPYYLAGWSFGGYLALEAAIQLQAVGLETALVCMIDSGVYDAPMGEEHWNAAELDPLLTVLDKQLWLKHLNRTNAMIDAYPTAEKMYRGRVVLLKATRARVSSGVVPIQDDHNGWLSILPQIEVVNVDATHRTMFDHQNGPVVGRLIARAMEENTTMKGE</sequence>
<evidence type="ECO:0000313" key="7">
    <source>
        <dbReference type="Proteomes" id="UP000297245"/>
    </source>
</evidence>
<dbReference type="Gene3D" id="3.40.50.1820">
    <property type="entry name" value="alpha/beta hydrolase"/>
    <property type="match status" value="1"/>
</dbReference>
<dbReference type="InterPro" id="IPR006162">
    <property type="entry name" value="Ppantetheine_attach_site"/>
</dbReference>
<dbReference type="InterPro" id="IPR041698">
    <property type="entry name" value="Methyltransf_25"/>
</dbReference>
<dbReference type="InterPro" id="IPR045851">
    <property type="entry name" value="AMP-bd_C_sf"/>
</dbReference>
<dbReference type="InterPro" id="IPR029063">
    <property type="entry name" value="SAM-dependent_MTases_sf"/>
</dbReference>
<dbReference type="GO" id="GO:0016874">
    <property type="term" value="F:ligase activity"/>
    <property type="evidence" value="ECO:0007669"/>
    <property type="project" value="UniProtKB-KW"/>
</dbReference>
<feature type="domain" description="Carrier" evidence="5">
    <location>
        <begin position="2238"/>
        <end position="2315"/>
    </location>
</feature>
<dbReference type="GO" id="GO:0043041">
    <property type="term" value="P:amino acid activation for nonribosomal peptide biosynthetic process"/>
    <property type="evidence" value="ECO:0007669"/>
    <property type="project" value="TreeGrafter"/>
</dbReference>
<dbReference type="SUPFAM" id="SSF53335">
    <property type="entry name" value="S-adenosyl-L-methionine-dependent methyltransferases"/>
    <property type="match status" value="1"/>
</dbReference>
<keyword evidence="3" id="KW-0436">Ligase</keyword>
<dbReference type="PROSITE" id="PS00012">
    <property type="entry name" value="PHOSPHOPANTETHEINE"/>
    <property type="match status" value="1"/>
</dbReference>
<dbReference type="InterPro" id="IPR029058">
    <property type="entry name" value="AB_hydrolase_fold"/>
</dbReference>
<reference evidence="6 7" key="1">
    <citation type="journal article" date="2019" name="Nat. Ecol. Evol.">
        <title>Megaphylogeny resolves global patterns of mushroom evolution.</title>
        <authorList>
            <person name="Varga T."/>
            <person name="Krizsan K."/>
            <person name="Foldi C."/>
            <person name="Dima B."/>
            <person name="Sanchez-Garcia M."/>
            <person name="Sanchez-Ramirez S."/>
            <person name="Szollosi G.J."/>
            <person name="Szarkandi J.G."/>
            <person name="Papp V."/>
            <person name="Albert L."/>
            <person name="Andreopoulos W."/>
            <person name="Angelini C."/>
            <person name="Antonin V."/>
            <person name="Barry K.W."/>
            <person name="Bougher N.L."/>
            <person name="Buchanan P."/>
            <person name="Buyck B."/>
            <person name="Bense V."/>
            <person name="Catcheside P."/>
            <person name="Chovatia M."/>
            <person name="Cooper J."/>
            <person name="Damon W."/>
            <person name="Desjardin D."/>
            <person name="Finy P."/>
            <person name="Geml J."/>
            <person name="Haridas S."/>
            <person name="Hughes K."/>
            <person name="Justo A."/>
            <person name="Karasinski D."/>
            <person name="Kautmanova I."/>
            <person name="Kiss B."/>
            <person name="Kocsube S."/>
            <person name="Kotiranta H."/>
            <person name="LaButti K.M."/>
            <person name="Lechner B.E."/>
            <person name="Liimatainen K."/>
            <person name="Lipzen A."/>
            <person name="Lukacs Z."/>
            <person name="Mihaltcheva S."/>
            <person name="Morgado L.N."/>
            <person name="Niskanen T."/>
            <person name="Noordeloos M.E."/>
            <person name="Ohm R.A."/>
            <person name="Ortiz-Santana B."/>
            <person name="Ovrebo C."/>
            <person name="Racz N."/>
            <person name="Riley R."/>
            <person name="Savchenko A."/>
            <person name="Shiryaev A."/>
            <person name="Soop K."/>
            <person name="Spirin V."/>
            <person name="Szebenyi C."/>
            <person name="Tomsovsky M."/>
            <person name="Tulloss R.E."/>
            <person name="Uehling J."/>
            <person name="Grigoriev I.V."/>
            <person name="Vagvolgyi C."/>
            <person name="Papp T."/>
            <person name="Martin F.M."/>
            <person name="Miettinen O."/>
            <person name="Hibbett D.S."/>
            <person name="Nagy L.G."/>
        </authorList>
    </citation>
    <scope>NUCLEOTIDE SEQUENCE [LARGE SCALE GENOMIC DNA]</scope>
    <source>
        <strain evidence="6 7">CBS 962.96</strain>
    </source>
</reference>
<evidence type="ECO:0000313" key="6">
    <source>
        <dbReference type="EMBL" id="THU81226.1"/>
    </source>
</evidence>
<protein>
    <submittedName>
        <fullName evidence="6">Acetyl-CoA synthetase-like protein</fullName>
    </submittedName>
</protein>
<dbReference type="PANTHER" id="PTHR45527">
    <property type="entry name" value="NONRIBOSOMAL PEPTIDE SYNTHETASE"/>
    <property type="match status" value="1"/>
</dbReference>